<name>A0ABQ8S0R0_PERAM</name>
<gene>
    <name evidence="1" type="ORF">ANN_25234</name>
</gene>
<sequence>MADLCEGDNELLGSLKASYKGPVPTQHRDALEALRYVAKIRFSKLAITAGGDHRANHTIPPFWLDDRPPLLRHVDVRPAAGWSVLALHGL</sequence>
<proteinExistence type="predicted"/>
<accession>A0ABQ8S0R0</accession>
<evidence type="ECO:0000313" key="2">
    <source>
        <dbReference type="Proteomes" id="UP001148838"/>
    </source>
</evidence>
<keyword evidence="2" id="KW-1185">Reference proteome</keyword>
<dbReference type="Proteomes" id="UP001148838">
    <property type="component" value="Unassembled WGS sequence"/>
</dbReference>
<reference evidence="1 2" key="1">
    <citation type="journal article" date="2022" name="Allergy">
        <title>Genome assembly and annotation of Periplaneta americana reveal a comprehensive cockroach allergen profile.</title>
        <authorList>
            <person name="Wang L."/>
            <person name="Xiong Q."/>
            <person name="Saelim N."/>
            <person name="Wang L."/>
            <person name="Nong W."/>
            <person name="Wan A.T."/>
            <person name="Shi M."/>
            <person name="Liu X."/>
            <person name="Cao Q."/>
            <person name="Hui J.H.L."/>
            <person name="Sookrung N."/>
            <person name="Leung T.F."/>
            <person name="Tungtrongchitr A."/>
            <person name="Tsui S.K.W."/>
        </authorList>
    </citation>
    <scope>NUCLEOTIDE SEQUENCE [LARGE SCALE GENOMIC DNA]</scope>
    <source>
        <strain evidence="1">PWHHKU_190912</strain>
    </source>
</reference>
<comment type="caution">
    <text evidence="1">The sequence shown here is derived from an EMBL/GenBank/DDBJ whole genome shotgun (WGS) entry which is preliminary data.</text>
</comment>
<dbReference type="EMBL" id="JAJSOF020000038">
    <property type="protein sequence ID" value="KAJ4427586.1"/>
    <property type="molecule type" value="Genomic_DNA"/>
</dbReference>
<organism evidence="1 2">
    <name type="scientific">Periplaneta americana</name>
    <name type="common">American cockroach</name>
    <name type="synonym">Blatta americana</name>
    <dbReference type="NCBI Taxonomy" id="6978"/>
    <lineage>
        <taxon>Eukaryota</taxon>
        <taxon>Metazoa</taxon>
        <taxon>Ecdysozoa</taxon>
        <taxon>Arthropoda</taxon>
        <taxon>Hexapoda</taxon>
        <taxon>Insecta</taxon>
        <taxon>Pterygota</taxon>
        <taxon>Neoptera</taxon>
        <taxon>Polyneoptera</taxon>
        <taxon>Dictyoptera</taxon>
        <taxon>Blattodea</taxon>
        <taxon>Blattoidea</taxon>
        <taxon>Blattidae</taxon>
        <taxon>Blattinae</taxon>
        <taxon>Periplaneta</taxon>
    </lineage>
</organism>
<evidence type="ECO:0000313" key="1">
    <source>
        <dbReference type="EMBL" id="KAJ4427586.1"/>
    </source>
</evidence>
<protein>
    <submittedName>
        <fullName evidence="1">Uncharacterized protein</fullName>
    </submittedName>
</protein>